<evidence type="ECO:0000256" key="3">
    <source>
        <dbReference type="ARBA" id="ARBA00022490"/>
    </source>
</evidence>
<reference evidence="6" key="1">
    <citation type="submission" date="2021-01" db="EMBL/GenBank/DDBJ databases">
        <title>Adiantum capillus-veneris genome.</title>
        <authorList>
            <person name="Fang Y."/>
            <person name="Liao Q."/>
        </authorList>
    </citation>
    <scope>NUCLEOTIDE SEQUENCE</scope>
    <source>
        <strain evidence="6">H3</strain>
        <tissue evidence="6">Leaf</tissue>
    </source>
</reference>
<feature type="compositionally biased region" description="Pro residues" evidence="5">
    <location>
        <begin position="232"/>
        <end position="245"/>
    </location>
</feature>
<gene>
    <name evidence="6" type="ORF">GOP47_0021479</name>
</gene>
<evidence type="ECO:0000313" key="7">
    <source>
        <dbReference type="Proteomes" id="UP000886520"/>
    </source>
</evidence>
<evidence type="ECO:0000256" key="5">
    <source>
        <dbReference type="SAM" id="MobiDB-lite"/>
    </source>
</evidence>
<dbReference type="PANTHER" id="PTHR16290:SF0">
    <property type="entry name" value="DECAPPING PROTEIN 1, ISOFORM A"/>
    <property type="match status" value="1"/>
</dbReference>
<dbReference type="GO" id="GO:0006397">
    <property type="term" value="P:mRNA processing"/>
    <property type="evidence" value="ECO:0007669"/>
    <property type="project" value="UniProtKB-KW"/>
</dbReference>
<evidence type="ECO:0000256" key="1">
    <source>
        <dbReference type="ARBA" id="ARBA00004496"/>
    </source>
</evidence>
<comment type="caution">
    <text evidence="6">The sequence shown here is derived from an EMBL/GenBank/DDBJ whole genome shotgun (WGS) entry which is preliminary data.</text>
</comment>
<dbReference type="Gene3D" id="2.30.29.30">
    <property type="entry name" value="Pleckstrin-homology domain (PH domain)/Phosphotyrosine-binding domain (PTB)"/>
    <property type="match status" value="1"/>
</dbReference>
<evidence type="ECO:0000256" key="2">
    <source>
        <dbReference type="ARBA" id="ARBA00008778"/>
    </source>
</evidence>
<dbReference type="InterPro" id="IPR010334">
    <property type="entry name" value="Dcp1"/>
</dbReference>
<dbReference type="AlphaFoldDB" id="A0A9D4Z700"/>
<dbReference type="OrthoDB" id="440673at2759"/>
<dbReference type="GO" id="GO:0000290">
    <property type="term" value="P:deadenylation-dependent decapping of nuclear-transcribed mRNA"/>
    <property type="evidence" value="ECO:0007669"/>
    <property type="project" value="InterPro"/>
</dbReference>
<feature type="compositionally biased region" description="Low complexity" evidence="5">
    <location>
        <begin position="212"/>
        <end position="225"/>
    </location>
</feature>
<dbReference type="PANTHER" id="PTHR16290">
    <property type="entry name" value="TRANSCRIPTION FACTOR SMIF DECAPPING ENZYME DCP1"/>
    <property type="match status" value="1"/>
</dbReference>
<name>A0A9D4Z700_ADICA</name>
<evidence type="ECO:0000256" key="4">
    <source>
        <dbReference type="ARBA" id="ARBA00022664"/>
    </source>
</evidence>
<dbReference type="GO" id="GO:0003729">
    <property type="term" value="F:mRNA binding"/>
    <property type="evidence" value="ECO:0007669"/>
    <property type="project" value="TreeGrafter"/>
</dbReference>
<dbReference type="SUPFAM" id="SSF50729">
    <property type="entry name" value="PH domain-like"/>
    <property type="match status" value="1"/>
</dbReference>
<dbReference type="InterPro" id="IPR011993">
    <property type="entry name" value="PH-like_dom_sf"/>
</dbReference>
<keyword evidence="3" id="KW-0963">Cytoplasm</keyword>
<comment type="subcellular location">
    <subcellularLocation>
        <location evidence="1">Cytoplasm</location>
    </subcellularLocation>
</comment>
<dbReference type="GO" id="GO:0000932">
    <property type="term" value="C:P-body"/>
    <property type="evidence" value="ECO:0007669"/>
    <property type="project" value="TreeGrafter"/>
</dbReference>
<comment type="similarity">
    <text evidence="2">Belongs to the DCP1 family.</text>
</comment>
<dbReference type="GO" id="GO:0031087">
    <property type="term" value="P:deadenylation-independent decapping of nuclear-transcribed mRNA"/>
    <property type="evidence" value="ECO:0007669"/>
    <property type="project" value="TreeGrafter"/>
</dbReference>
<organism evidence="6 7">
    <name type="scientific">Adiantum capillus-veneris</name>
    <name type="common">Maidenhair fern</name>
    <dbReference type="NCBI Taxonomy" id="13818"/>
    <lineage>
        <taxon>Eukaryota</taxon>
        <taxon>Viridiplantae</taxon>
        <taxon>Streptophyta</taxon>
        <taxon>Embryophyta</taxon>
        <taxon>Tracheophyta</taxon>
        <taxon>Polypodiopsida</taxon>
        <taxon>Polypodiidae</taxon>
        <taxon>Polypodiales</taxon>
        <taxon>Pteridineae</taxon>
        <taxon>Pteridaceae</taxon>
        <taxon>Vittarioideae</taxon>
        <taxon>Adiantum</taxon>
    </lineage>
</organism>
<dbReference type="Pfam" id="PF06058">
    <property type="entry name" value="DCP1"/>
    <property type="match status" value="1"/>
</dbReference>
<proteinExistence type="inferred from homology"/>
<evidence type="ECO:0000313" key="6">
    <source>
        <dbReference type="EMBL" id="KAI5062932.1"/>
    </source>
</evidence>
<dbReference type="CDD" id="cd13182">
    <property type="entry name" value="EVH1-like_Dcp1"/>
    <property type="match status" value="1"/>
</dbReference>
<dbReference type="FunFam" id="2.30.29.30:FF:000159">
    <property type="entry name" value="mRNA-decapping enzyme-like protein"/>
    <property type="match status" value="1"/>
</dbReference>
<sequence length="349" mass="38648">MQGGQSGRLINQQSTSELNLTVLQRLDEHIQEILFTAAHVTLYDFDVDKCQWSRKDVEGSLFVVKRRTKPRFQFIVMNRRSTTNLVEDVLDGFECEVQVPYLLYRNAADEVNGIWFYNTRECEEVASLFARISNAYSKPPQKQMFSSSRNDFTELEAVPTSAIVEEPLEPTTASAPAVGPPKDSLERFFSDVLNLNSHQPLAPAAMRSPAVTHASSTHTTADATTKYSPGYVTPPPPPPPPPLTPPTNQLAREPSIPSSESLLKPYFYVPPPLPASQTSTLHHPVLQPSVGAPLLQPFPPPTSFSLAASSAPPARLNISKGGVRDALFRLVQNDTFIDMVFEEILRAHR</sequence>
<accession>A0A9D4Z700</accession>
<dbReference type="EMBL" id="JABFUD020000021">
    <property type="protein sequence ID" value="KAI5062932.1"/>
    <property type="molecule type" value="Genomic_DNA"/>
</dbReference>
<feature type="region of interest" description="Disordered" evidence="5">
    <location>
        <begin position="204"/>
        <end position="255"/>
    </location>
</feature>
<evidence type="ECO:0008006" key="8">
    <source>
        <dbReference type="Google" id="ProtNLM"/>
    </source>
</evidence>
<protein>
    <recommendedName>
        <fullName evidence="8">mRNA-decapping enzyme-like protein</fullName>
    </recommendedName>
</protein>
<keyword evidence="7" id="KW-1185">Reference proteome</keyword>
<dbReference type="GO" id="GO:0008047">
    <property type="term" value="F:enzyme activator activity"/>
    <property type="evidence" value="ECO:0007669"/>
    <property type="project" value="InterPro"/>
</dbReference>
<dbReference type="Proteomes" id="UP000886520">
    <property type="component" value="Chromosome 21"/>
</dbReference>
<keyword evidence="4" id="KW-0507">mRNA processing</keyword>